<evidence type="ECO:0000313" key="4">
    <source>
        <dbReference type="Proteomes" id="UP000276984"/>
    </source>
</evidence>
<dbReference type="PANTHER" id="PTHR30461">
    <property type="entry name" value="DNA-INVERTASE FROM LAMBDOID PROPHAGE"/>
    <property type="match status" value="1"/>
</dbReference>
<dbReference type="PANTHER" id="PTHR30461:SF23">
    <property type="entry name" value="DNA RECOMBINASE-RELATED"/>
    <property type="match status" value="1"/>
</dbReference>
<keyword evidence="4" id="KW-1185">Reference proteome</keyword>
<feature type="domain" description="Recombinase zinc beta ribbon" evidence="2">
    <location>
        <begin position="99"/>
        <end position="152"/>
    </location>
</feature>
<dbReference type="GO" id="GO:0003677">
    <property type="term" value="F:DNA binding"/>
    <property type="evidence" value="ECO:0007669"/>
    <property type="project" value="InterPro"/>
</dbReference>
<dbReference type="EMBL" id="CP032707">
    <property type="protein sequence ID" value="AYG93957.1"/>
    <property type="molecule type" value="Genomic_DNA"/>
</dbReference>
<sequence length="250" mass="28160">MTPGWHVDAVDPAWRPPHRQDGILHQELYTRVRVFNRRKFRKHPDTGKHTSVLNPPEKWIREPVPDLRIIDDELWTRVQNSKAELSTLPAAHGRKPKRLLSGLMKCDQCSSAMTLKGGKYICSGHYDRGAATCTNGKIIAATTVERRVLAGVKTHLVSPEAIAMAVTLYREAAEEHQRMVERERAPMEKELVEIGRQLERAQVMFMAGVVDLNTLKARTAPLEERRHELNALLSVAAPQNVQLHPGVAEA</sequence>
<feature type="domain" description="Recombinase" evidence="1">
    <location>
        <begin position="22"/>
        <end position="82"/>
    </location>
</feature>
<dbReference type="InterPro" id="IPR050639">
    <property type="entry name" value="SSR_resolvase"/>
</dbReference>
<evidence type="ECO:0000259" key="2">
    <source>
        <dbReference type="Pfam" id="PF13408"/>
    </source>
</evidence>
<protein>
    <recommendedName>
        <fullName evidence="5">Recombinase zinc beta ribbon domain-containing protein</fullName>
    </recommendedName>
</protein>
<dbReference type="OrthoDB" id="9791494at2"/>
<dbReference type="AlphaFoldDB" id="A0A494RCA9"/>
<reference evidence="3 4" key="1">
    <citation type="submission" date="2018-10" db="EMBL/GenBank/DDBJ databases">
        <title>Complete genome sequence of Brevundimonas naejangsanensis BRV3.</title>
        <authorList>
            <person name="Berrios L."/>
            <person name="Ely B."/>
        </authorList>
    </citation>
    <scope>NUCLEOTIDE SEQUENCE [LARGE SCALE GENOMIC DNA]</scope>
    <source>
        <strain evidence="3 4">BRV3</strain>
    </source>
</reference>
<dbReference type="InterPro" id="IPR038109">
    <property type="entry name" value="DNA_bind_recomb_sf"/>
</dbReference>
<evidence type="ECO:0000313" key="3">
    <source>
        <dbReference type="EMBL" id="AYG93957.1"/>
    </source>
</evidence>
<name>A0A494RCA9_9CAUL</name>
<dbReference type="Proteomes" id="UP000276984">
    <property type="component" value="Chromosome"/>
</dbReference>
<gene>
    <name evidence="3" type="ORF">D8I30_01205</name>
</gene>
<dbReference type="GO" id="GO:0000150">
    <property type="term" value="F:DNA strand exchange activity"/>
    <property type="evidence" value="ECO:0007669"/>
    <property type="project" value="InterPro"/>
</dbReference>
<evidence type="ECO:0000259" key="1">
    <source>
        <dbReference type="Pfam" id="PF07508"/>
    </source>
</evidence>
<dbReference type="Pfam" id="PF07508">
    <property type="entry name" value="Recombinase"/>
    <property type="match status" value="1"/>
</dbReference>
<dbReference type="InterPro" id="IPR025827">
    <property type="entry name" value="Zn_ribbon_recom_dom"/>
</dbReference>
<evidence type="ECO:0008006" key="5">
    <source>
        <dbReference type="Google" id="ProtNLM"/>
    </source>
</evidence>
<accession>A0A494RCA9</accession>
<dbReference type="Gene3D" id="3.90.1750.20">
    <property type="entry name" value="Putative Large Serine Recombinase, Chain B, Domain 2"/>
    <property type="match status" value="1"/>
</dbReference>
<organism evidence="3 4">
    <name type="scientific">Brevundimonas naejangsanensis</name>
    <dbReference type="NCBI Taxonomy" id="588932"/>
    <lineage>
        <taxon>Bacteria</taxon>
        <taxon>Pseudomonadati</taxon>
        <taxon>Pseudomonadota</taxon>
        <taxon>Alphaproteobacteria</taxon>
        <taxon>Caulobacterales</taxon>
        <taxon>Caulobacteraceae</taxon>
        <taxon>Brevundimonas</taxon>
    </lineage>
</organism>
<proteinExistence type="predicted"/>
<dbReference type="InterPro" id="IPR011109">
    <property type="entry name" value="DNA_bind_recombinase_dom"/>
</dbReference>
<dbReference type="Pfam" id="PF13408">
    <property type="entry name" value="Zn_ribbon_recom"/>
    <property type="match status" value="1"/>
</dbReference>